<name>A0A2T4VYH5_9HYPH</name>
<comment type="caution">
    <text evidence="3">The sequence shown here is derived from an EMBL/GenBank/DDBJ whole genome shotgun (WGS) entry which is preliminary data.</text>
</comment>
<dbReference type="EMBL" id="PSQJ01000002">
    <property type="protein sequence ID" value="PTL86825.1"/>
    <property type="molecule type" value="Genomic_DNA"/>
</dbReference>
<dbReference type="PANTHER" id="PTHR32083">
    <property type="entry name" value="CILIA AND FLAGELLA-ASSOCIATED PROTEIN 58-RELATED"/>
    <property type="match status" value="1"/>
</dbReference>
<dbReference type="GO" id="GO:0005856">
    <property type="term" value="C:cytoskeleton"/>
    <property type="evidence" value="ECO:0007669"/>
    <property type="project" value="TreeGrafter"/>
</dbReference>
<reference evidence="4" key="1">
    <citation type="submission" date="2018-02" db="EMBL/GenBank/DDBJ databases">
        <title>Genome sequence of Candidatus Liberibacter europaeus.</title>
        <authorList>
            <person name="Frampton R.A."/>
            <person name="Thompson S.M."/>
            <person name="David C."/>
            <person name="Addison S.M."/>
            <person name="Smith G.R."/>
        </authorList>
    </citation>
    <scope>NUCLEOTIDE SEQUENCE [LARGE SCALE GENOMIC DNA]</scope>
</reference>
<proteinExistence type="predicted"/>
<accession>A0A2T4VYH5</accession>
<evidence type="ECO:0000313" key="4">
    <source>
        <dbReference type="Proteomes" id="UP000240811"/>
    </source>
</evidence>
<evidence type="ECO:0000256" key="2">
    <source>
        <dbReference type="SAM" id="Coils"/>
    </source>
</evidence>
<gene>
    <name evidence="3" type="ORF">C4617_03255</name>
</gene>
<keyword evidence="1 2" id="KW-0175">Coiled coil</keyword>
<feature type="coiled-coil region" evidence="2">
    <location>
        <begin position="151"/>
        <end position="275"/>
    </location>
</feature>
<protein>
    <submittedName>
        <fullName evidence="3">Uncharacterized protein</fullName>
    </submittedName>
</protein>
<feature type="coiled-coil region" evidence="2">
    <location>
        <begin position="605"/>
        <end position="674"/>
    </location>
</feature>
<dbReference type="PANTHER" id="PTHR32083:SF48">
    <property type="entry name" value="TRANS-GOLGI NETWORK-LOCALIZED SYP41-INTERACTING PROTEIN 1"/>
    <property type="match status" value="1"/>
</dbReference>
<dbReference type="Proteomes" id="UP000240811">
    <property type="component" value="Unassembled WGS sequence"/>
</dbReference>
<dbReference type="AlphaFoldDB" id="A0A2T4VYH5"/>
<evidence type="ECO:0000313" key="3">
    <source>
        <dbReference type="EMBL" id="PTL86825.1"/>
    </source>
</evidence>
<organism evidence="3 4">
    <name type="scientific">Candidatus Liberibacter europaeus</name>
    <dbReference type="NCBI Taxonomy" id="744859"/>
    <lineage>
        <taxon>Bacteria</taxon>
        <taxon>Pseudomonadati</taxon>
        <taxon>Pseudomonadota</taxon>
        <taxon>Alphaproteobacteria</taxon>
        <taxon>Hyphomicrobiales</taxon>
        <taxon>Rhizobiaceae</taxon>
        <taxon>Liberibacter</taxon>
    </lineage>
</organism>
<evidence type="ECO:0000256" key="1">
    <source>
        <dbReference type="ARBA" id="ARBA00023054"/>
    </source>
</evidence>
<sequence length="676" mass="77201">MAYKQLRLKTHSISYLCRTYNYTIPWDVKDPTTVYAEFIKDTVSIPLEYGEEFTVDCDEGELSLIIDYDKNAILHIFEGEKLKYIEKSSDKHNSKSLTSRIDDSMDEISKISPKIDKVEKEIKEELKNTTNLVQVHSFSLADHTKTLDELQSVLEKNIVKTQETIKSLEQDVKNLKNTSCDDIELLKSKIEELISAQEKMKNLEKDIAELKNKPPIDLTSINADFKKLNDITNNLKKQEEEQALKIQVLEKIKDEKATKHELEKLKAEVVRKEELDSFKAKTDLHPVKSRLEEVETAVKKVDKIDDIATELEEVRKKAEHVELLKTQTDQIAKDASDTAKRIEAVHQKAKQVDSLAQATNTIEQKVDNLSGKTEEVCKKIEQIDLSKIEGLDPQTQKYLQTIQKQLDETQLRLQEGDSGGRPTIHMKNKAGQLVAQIWYNTYDNLVMGRVNDKGGFASYLVFRPNGGIDINSETFVDGSSPSIFDEMAKRLTPHFLGLIQGRTTTRCARLNRDPSLNEVISGTDIHSWSYPVEDNSGYLSGSLHVWNLYPSDEQKQQKWKVIGRTRGYYFPTWYWIQEVIDPKDVIFKTVGSSTLADNLIDLKTMQNKINTIDALQTKISQLETELTADKTKISQLENADKSNRTFASKLLAIVKDLPQDLKAMEQRIKELEARSA</sequence>